<feature type="active site" description="Charge relay system" evidence="3">
    <location>
        <position position="347"/>
    </location>
</feature>
<keyword evidence="4" id="KW-0732">Signal</keyword>
<dbReference type="RefSeq" id="XP_005191751.1">
    <property type="nucleotide sequence ID" value="XM_005191694.3"/>
</dbReference>
<evidence type="ECO:0000256" key="3">
    <source>
        <dbReference type="PIRSR" id="PIRSR000862-1"/>
    </source>
</evidence>
<dbReference type="VEuPathDB" id="VectorBase:MDOMA2_001350"/>
<dbReference type="GO" id="GO:0016042">
    <property type="term" value="P:lipid catabolic process"/>
    <property type="evidence" value="ECO:0007669"/>
    <property type="project" value="UniProtKB-KW"/>
</dbReference>
<keyword evidence="2" id="KW-0443">Lipid metabolism</keyword>
<dbReference type="SUPFAM" id="SSF53474">
    <property type="entry name" value="alpha/beta-Hydrolases"/>
    <property type="match status" value="1"/>
</dbReference>
<protein>
    <recommendedName>
        <fullName evidence="2">Lipase</fullName>
    </recommendedName>
</protein>
<organism evidence="6">
    <name type="scientific">Musca domestica</name>
    <name type="common">House fly</name>
    <dbReference type="NCBI Taxonomy" id="7370"/>
    <lineage>
        <taxon>Eukaryota</taxon>
        <taxon>Metazoa</taxon>
        <taxon>Ecdysozoa</taxon>
        <taxon>Arthropoda</taxon>
        <taxon>Hexapoda</taxon>
        <taxon>Insecta</taxon>
        <taxon>Pterygota</taxon>
        <taxon>Neoptera</taxon>
        <taxon>Endopterygota</taxon>
        <taxon>Diptera</taxon>
        <taxon>Brachycera</taxon>
        <taxon>Muscomorpha</taxon>
        <taxon>Muscoidea</taxon>
        <taxon>Muscidae</taxon>
        <taxon>Musca</taxon>
    </lineage>
</organism>
<dbReference type="GeneID" id="101893113"/>
<dbReference type="Gene3D" id="3.40.50.1820">
    <property type="entry name" value="alpha/beta hydrolase"/>
    <property type="match status" value="1"/>
</dbReference>
<dbReference type="Proteomes" id="UP001652621">
    <property type="component" value="Unplaced"/>
</dbReference>
<evidence type="ECO:0000256" key="2">
    <source>
        <dbReference type="PIRNR" id="PIRNR000862"/>
    </source>
</evidence>
<evidence type="ECO:0000259" key="5">
    <source>
        <dbReference type="Pfam" id="PF04083"/>
    </source>
</evidence>
<evidence type="ECO:0000313" key="6">
    <source>
        <dbReference type="EnsemblMetazoa" id="MDOA009769-PA"/>
    </source>
</evidence>
<reference evidence="6" key="1">
    <citation type="submission" date="2020-05" db="UniProtKB">
        <authorList>
            <consortium name="EnsemblMetazoa"/>
        </authorList>
    </citation>
    <scope>IDENTIFICATION</scope>
    <source>
        <strain evidence="6">Aabys</strain>
    </source>
</reference>
<dbReference type="InterPro" id="IPR006693">
    <property type="entry name" value="AB_hydrolase_lipase"/>
</dbReference>
<proteinExistence type="inferred from homology"/>
<evidence type="ECO:0000256" key="1">
    <source>
        <dbReference type="ARBA" id="ARBA00010701"/>
    </source>
</evidence>
<name>A0A1I8MYQ5_MUSDO</name>
<dbReference type="VEuPathDB" id="VectorBase:MDOA009769"/>
<comment type="similarity">
    <text evidence="1 2">Belongs to the AB hydrolase superfamily. Lipase family.</text>
</comment>
<feature type="signal peptide" evidence="4">
    <location>
        <begin position="1"/>
        <end position="26"/>
    </location>
</feature>
<dbReference type="InterPro" id="IPR025483">
    <property type="entry name" value="Lipase_euk"/>
</dbReference>
<dbReference type="Pfam" id="PF04083">
    <property type="entry name" value="Abhydro_lipase"/>
    <property type="match status" value="1"/>
</dbReference>
<dbReference type="InterPro" id="IPR029058">
    <property type="entry name" value="AB_hydrolase_fold"/>
</dbReference>
<feature type="active site" description="Nucleophile" evidence="3">
    <location>
        <position position="171"/>
    </location>
</feature>
<dbReference type="KEGG" id="mde:101893113"/>
<feature type="chain" id="PRO_5044561033" description="Lipase" evidence="4">
    <location>
        <begin position="27"/>
        <end position="410"/>
    </location>
</feature>
<dbReference type="AlphaFoldDB" id="A0A1I8MYQ5"/>
<dbReference type="STRING" id="7370.A0A1I8MYQ5"/>
<evidence type="ECO:0000313" key="8">
    <source>
        <dbReference type="RefSeq" id="XP_005191751.1"/>
    </source>
</evidence>
<keyword evidence="7" id="KW-1185">Reference proteome</keyword>
<evidence type="ECO:0000313" key="7">
    <source>
        <dbReference type="Proteomes" id="UP001652621"/>
    </source>
</evidence>
<accession>A0A1I8MYQ5</accession>
<dbReference type="GO" id="GO:0016788">
    <property type="term" value="F:hydrolase activity, acting on ester bonds"/>
    <property type="evidence" value="ECO:0007669"/>
    <property type="project" value="InterPro"/>
</dbReference>
<gene>
    <name evidence="6" type="primary">101893113</name>
    <name evidence="8" type="synonym">LOC101893113</name>
</gene>
<keyword evidence="2" id="KW-0442">Lipid degradation</keyword>
<keyword evidence="2" id="KW-0378">Hydrolase</keyword>
<dbReference type="PIRSF" id="PIRSF000862">
    <property type="entry name" value="Steryl_ester_lip"/>
    <property type="match status" value="1"/>
</dbReference>
<evidence type="ECO:0000256" key="4">
    <source>
        <dbReference type="SAM" id="SignalP"/>
    </source>
</evidence>
<dbReference type="FunFam" id="3.40.50.1820:FF:000179">
    <property type="entry name" value="Lipase"/>
    <property type="match status" value="1"/>
</dbReference>
<feature type="domain" description="Partial AB-hydrolase lipase" evidence="5">
    <location>
        <begin position="32"/>
        <end position="94"/>
    </location>
</feature>
<dbReference type="PANTHER" id="PTHR11005">
    <property type="entry name" value="LYSOSOMAL ACID LIPASE-RELATED"/>
    <property type="match status" value="1"/>
</dbReference>
<dbReference type="eggNOG" id="KOG2624">
    <property type="taxonomic scope" value="Eukaryota"/>
</dbReference>
<dbReference type="EnsemblMetazoa" id="MDOA009769-RA">
    <property type="protein sequence ID" value="MDOA009769-PA"/>
    <property type="gene ID" value="MDOA009769"/>
</dbReference>
<reference evidence="8" key="2">
    <citation type="submission" date="2025-04" db="UniProtKB">
        <authorList>
            <consortium name="RefSeq"/>
        </authorList>
    </citation>
    <scope>IDENTIFICATION</scope>
    <source>
        <strain evidence="8">Aabys</strain>
    </source>
</reference>
<feature type="active site" description="Charge relay system" evidence="3">
    <location>
        <position position="378"/>
    </location>
</feature>
<dbReference type="OrthoDB" id="9974421at2759"/>
<sequence>MGKTLIFLNLLLIPIIIFSIWSKNETETINTAQRIELAGYTCETHTVWTPDGYGLTIFRVRNSTTKLDSPASQSSAPVVLMMHGLTSSSDVWVIRNHSHHLALELVDQGYDVWLGNSRGNTYGLQHLNYTKKDRKFWRFSWHELGTIDLPITIDYILKETQQSALHYVGHSQGTTIAMVMLSTLPEYNAKLKTSHFFAPIAFMTSSRSSNLRFLSKFLGSYSLLNNLLGDKDIFEPPILRHLMGFEWCRTKKAYPPFCLFLSTRFFGGYSTYVKEYTYPELFNTHPSPASGHQALHFVQLHVSGKFRRYDFGSQGNMERYNQTIPPDYDLAKIRTRFPIHLYYSDSDDYSTKTDVEKLSGILGARCVKHFIDLEGFAHMDFTMAYNIESVVNQDVVRIINEAERHLTEDT</sequence>